<protein>
    <recommendedName>
        <fullName evidence="2">DUF4139 domain-containing protein</fullName>
    </recommendedName>
</protein>
<dbReference type="EMBL" id="UINC01004872">
    <property type="protein sequence ID" value="SVA17468.1"/>
    <property type="molecule type" value="Genomic_DNA"/>
</dbReference>
<dbReference type="PANTHER" id="PTHR38075:SF1">
    <property type="entry name" value="DUF4139 DOMAIN-CONTAINING PROTEIN"/>
    <property type="match status" value="1"/>
</dbReference>
<reference evidence="1" key="1">
    <citation type="submission" date="2018-05" db="EMBL/GenBank/DDBJ databases">
        <authorList>
            <person name="Lanie J.A."/>
            <person name="Ng W.-L."/>
            <person name="Kazmierczak K.M."/>
            <person name="Andrzejewski T.M."/>
            <person name="Davidsen T.M."/>
            <person name="Wayne K.J."/>
            <person name="Tettelin H."/>
            <person name="Glass J.I."/>
            <person name="Rusch D."/>
            <person name="Podicherti R."/>
            <person name="Tsui H.-C.T."/>
            <person name="Winkler M.E."/>
        </authorList>
    </citation>
    <scope>NUCLEOTIDE SEQUENCE</scope>
</reference>
<proteinExistence type="predicted"/>
<dbReference type="AlphaFoldDB" id="A0A381TPM2"/>
<dbReference type="PANTHER" id="PTHR38075">
    <property type="entry name" value="DUF4139 DOMAIN-CONTAINING PROTEIN"/>
    <property type="match status" value="1"/>
</dbReference>
<gene>
    <name evidence="1" type="ORF">METZ01_LOCUS70322</name>
</gene>
<feature type="non-terminal residue" evidence="1">
    <location>
        <position position="1"/>
    </location>
</feature>
<organism evidence="1">
    <name type="scientific">marine metagenome</name>
    <dbReference type="NCBI Taxonomy" id="408172"/>
    <lineage>
        <taxon>unclassified sequences</taxon>
        <taxon>metagenomes</taxon>
        <taxon>ecological metagenomes</taxon>
    </lineage>
</organism>
<evidence type="ECO:0008006" key="2">
    <source>
        <dbReference type="Google" id="ProtNLM"/>
    </source>
</evidence>
<accession>A0A381TPM2</accession>
<name>A0A381TPM2_9ZZZZ</name>
<sequence>KMLNEEKGELIAEAVVSNRSDMGFESANLQLVEGHLNKANGKRPRPERMNRVAAMAVQSDAMPMMDKDELGDYHIYSLNDAHDLGAKENITVRMYGPLDVGYTKKYVFENSERRQKEEPLEVQLTMENTESNGLGISLPGGKVEMYSFKQSSGLEYIGADNMGQVPKGQSTTLTSGRAFDVIGNRKVLNYDRQRKSEEAVIEIKVTNARNENVNVLLVEHINGDWIIKDESLNYQKKDASTIHFPLSLNAGETKNVYYTYRKEWK</sequence>
<evidence type="ECO:0000313" key="1">
    <source>
        <dbReference type="EMBL" id="SVA17468.1"/>
    </source>
</evidence>